<dbReference type="Proteomes" id="UP000815325">
    <property type="component" value="Unassembled WGS sequence"/>
</dbReference>
<evidence type="ECO:0000256" key="1">
    <source>
        <dbReference type="SAM" id="MobiDB-lite"/>
    </source>
</evidence>
<evidence type="ECO:0000313" key="3">
    <source>
        <dbReference type="Proteomes" id="UP000815325"/>
    </source>
</evidence>
<gene>
    <name evidence="2" type="ORF">DUNSADRAFT_15758</name>
</gene>
<comment type="caution">
    <text evidence="2">The sequence shown here is derived from an EMBL/GenBank/DDBJ whole genome shotgun (WGS) entry which is preliminary data.</text>
</comment>
<keyword evidence="3" id="KW-1185">Reference proteome</keyword>
<protein>
    <submittedName>
        <fullName evidence="2">Uncharacterized protein</fullName>
    </submittedName>
</protein>
<sequence length="164" mass="18531">MPKAPKPYHINKQCNKWEEENHLKQMEKKINNAKPTIPLAARAPPNVPRKKFPKPGLQPSTANTPRAQTADTHNNYYGCPLGHQVQLDMAHLDDLISRRLMELLKQPVVQQSIQKDASVVQAKQQQEQLRRLAEAARRVTKPSSAPLPGQVGDFFARKHANIQV</sequence>
<feature type="compositionally biased region" description="Polar residues" evidence="1">
    <location>
        <begin position="58"/>
        <end position="75"/>
    </location>
</feature>
<reference evidence="2" key="1">
    <citation type="submission" date="2017-08" db="EMBL/GenBank/DDBJ databases">
        <authorList>
            <person name="Polle J.E."/>
            <person name="Barry K."/>
            <person name="Cushman J."/>
            <person name="Schmutz J."/>
            <person name="Tran D."/>
            <person name="Hathwaick L.T."/>
            <person name="Yim W.C."/>
            <person name="Jenkins J."/>
            <person name="Mckie-Krisberg Z.M."/>
            <person name="Prochnik S."/>
            <person name="Lindquist E."/>
            <person name="Dockter R.B."/>
            <person name="Adam C."/>
            <person name="Molina H."/>
            <person name="Bunkerborg J."/>
            <person name="Jin E."/>
            <person name="Buchheim M."/>
            <person name="Magnuson J."/>
        </authorList>
    </citation>
    <scope>NUCLEOTIDE SEQUENCE</scope>
    <source>
        <strain evidence="2">CCAP 19/18</strain>
    </source>
</reference>
<feature type="region of interest" description="Disordered" evidence="1">
    <location>
        <begin position="34"/>
        <end position="75"/>
    </location>
</feature>
<name>A0ABQ7H9D2_DUNSA</name>
<dbReference type="EMBL" id="MU069442">
    <property type="protein sequence ID" value="KAF5843462.1"/>
    <property type="molecule type" value="Genomic_DNA"/>
</dbReference>
<proteinExistence type="predicted"/>
<accession>A0ABQ7H9D2</accession>
<evidence type="ECO:0000313" key="2">
    <source>
        <dbReference type="EMBL" id="KAF5843462.1"/>
    </source>
</evidence>
<organism evidence="2 3">
    <name type="scientific">Dunaliella salina</name>
    <name type="common">Green alga</name>
    <name type="synonym">Protococcus salinus</name>
    <dbReference type="NCBI Taxonomy" id="3046"/>
    <lineage>
        <taxon>Eukaryota</taxon>
        <taxon>Viridiplantae</taxon>
        <taxon>Chlorophyta</taxon>
        <taxon>core chlorophytes</taxon>
        <taxon>Chlorophyceae</taxon>
        <taxon>CS clade</taxon>
        <taxon>Chlamydomonadales</taxon>
        <taxon>Dunaliellaceae</taxon>
        <taxon>Dunaliella</taxon>
    </lineage>
</organism>